<protein>
    <submittedName>
        <fullName evidence="1">Uncharacterized protein</fullName>
    </submittedName>
</protein>
<sequence length="136" mass="13953">MATKGVARAETRASQVGTEGVRRWVAGRARRAAVAPVLGRRVANGGSWRKRGGQDDGGCRLEGARLGDGGAQGRGAATDSELAGRRKVAGAVTGRCGRRAGCNSERVRGSGGNGQLQKWSCRCCSKLRSAGCLAVG</sequence>
<comment type="caution">
    <text evidence="1">The sequence shown here is derived from an EMBL/GenBank/DDBJ whole genome shotgun (WGS) entry which is preliminary data.</text>
</comment>
<organism evidence="1 2">
    <name type="scientific">Eucalyptus globulus</name>
    <name type="common">Tasmanian blue gum</name>
    <dbReference type="NCBI Taxonomy" id="34317"/>
    <lineage>
        <taxon>Eukaryota</taxon>
        <taxon>Viridiplantae</taxon>
        <taxon>Streptophyta</taxon>
        <taxon>Embryophyta</taxon>
        <taxon>Tracheophyta</taxon>
        <taxon>Spermatophyta</taxon>
        <taxon>Magnoliopsida</taxon>
        <taxon>eudicotyledons</taxon>
        <taxon>Gunneridae</taxon>
        <taxon>Pentapetalae</taxon>
        <taxon>rosids</taxon>
        <taxon>malvids</taxon>
        <taxon>Myrtales</taxon>
        <taxon>Myrtaceae</taxon>
        <taxon>Myrtoideae</taxon>
        <taxon>Eucalypteae</taxon>
        <taxon>Eucalyptus</taxon>
    </lineage>
</organism>
<reference evidence="1 2" key="1">
    <citation type="submission" date="2024-11" db="EMBL/GenBank/DDBJ databases">
        <title>Chromosome-level genome assembly of Eucalyptus globulus Labill. provides insights into its genome evolution.</title>
        <authorList>
            <person name="Li X."/>
        </authorList>
    </citation>
    <scope>NUCLEOTIDE SEQUENCE [LARGE SCALE GENOMIC DNA]</scope>
    <source>
        <strain evidence="1">CL2024</strain>
        <tissue evidence="1">Fresh tender leaves</tissue>
    </source>
</reference>
<keyword evidence="2" id="KW-1185">Reference proteome</keyword>
<accession>A0ABD3JSR4</accession>
<proteinExistence type="predicted"/>
<dbReference type="Proteomes" id="UP001634007">
    <property type="component" value="Unassembled WGS sequence"/>
</dbReference>
<gene>
    <name evidence="1" type="ORF">ACJRO7_026701</name>
</gene>
<dbReference type="AlphaFoldDB" id="A0ABD3JSR4"/>
<evidence type="ECO:0000313" key="1">
    <source>
        <dbReference type="EMBL" id="KAL3729612.1"/>
    </source>
</evidence>
<dbReference type="EMBL" id="JBJKBG010000007">
    <property type="protein sequence ID" value="KAL3729612.1"/>
    <property type="molecule type" value="Genomic_DNA"/>
</dbReference>
<name>A0ABD3JSR4_EUCGL</name>
<evidence type="ECO:0000313" key="2">
    <source>
        <dbReference type="Proteomes" id="UP001634007"/>
    </source>
</evidence>